<evidence type="ECO:0000256" key="3">
    <source>
        <dbReference type="ARBA" id="ARBA00022692"/>
    </source>
</evidence>
<dbReference type="PANTHER" id="PTHR32468:SF0">
    <property type="entry name" value="K(+)_H(+) ANTIPORTER 1"/>
    <property type="match status" value="1"/>
</dbReference>
<dbReference type="PANTHER" id="PTHR32468">
    <property type="entry name" value="CATION/H + ANTIPORTER"/>
    <property type="match status" value="1"/>
</dbReference>
<evidence type="ECO:0000256" key="7">
    <source>
        <dbReference type="SAM" id="Phobius"/>
    </source>
</evidence>
<keyword evidence="4 7" id="KW-1133">Transmembrane helix</keyword>
<keyword evidence="5" id="KW-0406">Ion transport</keyword>
<keyword evidence="10" id="KW-1185">Reference proteome</keyword>
<dbReference type="AlphaFoldDB" id="A0A9Q9I8S5"/>
<feature type="transmembrane region" description="Helical" evidence="7">
    <location>
        <begin position="314"/>
        <end position="334"/>
    </location>
</feature>
<name>A0A9Q9I8S5_9ACTN</name>
<evidence type="ECO:0000256" key="5">
    <source>
        <dbReference type="ARBA" id="ARBA00023065"/>
    </source>
</evidence>
<accession>A0A9Q9I8S5</accession>
<proteinExistence type="predicted"/>
<dbReference type="KEGG" id="daur:Daura_27005"/>
<feature type="transmembrane region" description="Helical" evidence="7">
    <location>
        <begin position="6"/>
        <end position="27"/>
    </location>
</feature>
<feature type="transmembrane region" description="Helical" evidence="7">
    <location>
        <begin position="101"/>
        <end position="127"/>
    </location>
</feature>
<keyword evidence="6 7" id="KW-0472">Membrane</keyword>
<dbReference type="InterPro" id="IPR006153">
    <property type="entry name" value="Cation/H_exchanger_TM"/>
</dbReference>
<dbReference type="GO" id="GO:1902600">
    <property type="term" value="P:proton transmembrane transport"/>
    <property type="evidence" value="ECO:0007669"/>
    <property type="project" value="InterPro"/>
</dbReference>
<evidence type="ECO:0000313" key="10">
    <source>
        <dbReference type="Proteomes" id="UP001058003"/>
    </source>
</evidence>
<dbReference type="EMBL" id="CP073767">
    <property type="protein sequence ID" value="UWZ50481.1"/>
    <property type="molecule type" value="Genomic_DNA"/>
</dbReference>
<gene>
    <name evidence="9" type="ORF">Daura_27005</name>
</gene>
<feature type="transmembrane region" description="Helical" evidence="7">
    <location>
        <begin position="133"/>
        <end position="156"/>
    </location>
</feature>
<comment type="subcellular location">
    <subcellularLocation>
        <location evidence="1">Membrane</location>
        <topology evidence="1">Multi-pass membrane protein</topology>
    </subcellularLocation>
</comment>
<feature type="transmembrane region" description="Helical" evidence="7">
    <location>
        <begin position="376"/>
        <end position="399"/>
    </location>
</feature>
<feature type="transmembrane region" description="Helical" evidence="7">
    <location>
        <begin position="232"/>
        <end position="249"/>
    </location>
</feature>
<feature type="domain" description="Cation/H+ exchanger transmembrane" evidence="8">
    <location>
        <begin position="20"/>
        <end position="396"/>
    </location>
</feature>
<feature type="transmembrane region" description="Helical" evidence="7">
    <location>
        <begin position="168"/>
        <end position="193"/>
    </location>
</feature>
<feature type="transmembrane region" description="Helical" evidence="7">
    <location>
        <begin position="70"/>
        <end position="89"/>
    </location>
</feature>
<dbReference type="InterPro" id="IPR038770">
    <property type="entry name" value="Na+/solute_symporter_sf"/>
</dbReference>
<dbReference type="RefSeq" id="WP_052386209.1">
    <property type="nucleotide sequence ID" value="NZ_CP073767.1"/>
</dbReference>
<reference evidence="9" key="1">
    <citation type="submission" date="2021-04" db="EMBL/GenBank/DDBJ databases">
        <title>Dactylosporangium aurantiacum NRRL B-8018 full assembly.</title>
        <authorList>
            <person name="Hartkoorn R.C."/>
            <person name="Beaudoing E."/>
            <person name="Hot D."/>
        </authorList>
    </citation>
    <scope>NUCLEOTIDE SEQUENCE</scope>
    <source>
        <strain evidence="9">NRRL B-8018</strain>
    </source>
</reference>
<evidence type="ECO:0000259" key="8">
    <source>
        <dbReference type="Pfam" id="PF00999"/>
    </source>
</evidence>
<dbReference type="OrthoDB" id="9793589at2"/>
<organism evidence="9 10">
    <name type="scientific">Dactylosporangium aurantiacum</name>
    <dbReference type="NCBI Taxonomy" id="35754"/>
    <lineage>
        <taxon>Bacteria</taxon>
        <taxon>Bacillati</taxon>
        <taxon>Actinomycetota</taxon>
        <taxon>Actinomycetes</taxon>
        <taxon>Micromonosporales</taxon>
        <taxon>Micromonosporaceae</taxon>
        <taxon>Dactylosporangium</taxon>
    </lineage>
</organism>
<feature type="transmembrane region" description="Helical" evidence="7">
    <location>
        <begin position="39"/>
        <end position="58"/>
    </location>
</feature>
<keyword evidence="3 7" id="KW-0812">Transmembrane</keyword>
<evidence type="ECO:0000256" key="1">
    <source>
        <dbReference type="ARBA" id="ARBA00004141"/>
    </source>
</evidence>
<feature type="transmembrane region" description="Helical" evidence="7">
    <location>
        <begin position="284"/>
        <end position="302"/>
    </location>
</feature>
<evidence type="ECO:0000256" key="2">
    <source>
        <dbReference type="ARBA" id="ARBA00022448"/>
    </source>
</evidence>
<dbReference type="Proteomes" id="UP001058003">
    <property type="component" value="Chromosome"/>
</dbReference>
<feature type="transmembrane region" description="Helical" evidence="7">
    <location>
        <begin position="199"/>
        <end position="220"/>
    </location>
</feature>
<evidence type="ECO:0000256" key="4">
    <source>
        <dbReference type="ARBA" id="ARBA00022989"/>
    </source>
</evidence>
<keyword evidence="2" id="KW-0813">Transport</keyword>
<dbReference type="GO" id="GO:0016020">
    <property type="term" value="C:membrane"/>
    <property type="evidence" value="ECO:0007669"/>
    <property type="project" value="UniProtKB-SubCell"/>
</dbReference>
<dbReference type="GO" id="GO:0015297">
    <property type="term" value="F:antiporter activity"/>
    <property type="evidence" value="ECO:0007669"/>
    <property type="project" value="InterPro"/>
</dbReference>
<dbReference type="InterPro" id="IPR050794">
    <property type="entry name" value="CPA2_transporter"/>
</dbReference>
<dbReference type="Gene3D" id="1.20.1530.20">
    <property type="match status" value="1"/>
</dbReference>
<sequence>MTSAALAQVFLSLAVVVGLARLGAVLFERLGQPGVVGEIVAGIAAGPSLLGAAAPGVMDTLIPKSVLPSLQVVAQLGLIVFMLVVGAEVETIVAGRNARLIGTVAVSAAVIPFGLGVLLAAGIWPLYRTPPGLIAFLLFIGTALAVTAFPVLARIVRDRGLAGTTMGTVALACAAFIDLAAWSVLSVVVSIAGKGGHGWTPLPLAVAFVLVMLFAVRPLLAWAQRSGRLDRASPQALLVLVLVGAALSAWYTETIGLHSIFGPFVLGLALPRHRPTIELITTRLADTSSALLLPAFFVIAGMGVDVPGLDPVDLLVLLGTVVAAAAGKILATALPARLCGLGAHDSWTLGVLLNTRGLTELVVLSVGLSLGLLHPHLYTILVVTAVLTTVATGPLLALLDSRGAAAADPRPREDAHDDAR</sequence>
<protein>
    <submittedName>
        <fullName evidence="9">Cation:proton antiporter</fullName>
    </submittedName>
</protein>
<evidence type="ECO:0000256" key="6">
    <source>
        <dbReference type="ARBA" id="ARBA00023136"/>
    </source>
</evidence>
<dbReference type="Pfam" id="PF00999">
    <property type="entry name" value="Na_H_Exchanger"/>
    <property type="match status" value="1"/>
</dbReference>
<evidence type="ECO:0000313" key="9">
    <source>
        <dbReference type="EMBL" id="UWZ50481.1"/>
    </source>
</evidence>